<keyword evidence="4 9" id="KW-0820">tRNA-binding</keyword>
<accession>A0A1R2AUS7</accession>
<evidence type="ECO:0000313" key="11">
    <source>
        <dbReference type="EMBL" id="OMJ68276.1"/>
    </source>
</evidence>
<sequence>MVSFEQAINVLFDPSQPQQTKKSAMEITEVAKQNPEFYKFAMQKIIELNLELPNSLNLLFWYLQALEEVLNKNYKHFSHPARIEIQSFLFTVIDSRLDIIQKHYGILNKFSVLYVRVLQVDFPVSWPLAFQILIDRAQRSPVHAKLFLSVMKAFSEEFVEEYGYLTQEQMKRSSELKDAVKEKVLNGASEIWKVILDGEDQSLASGTLQVMKNYISWIPLELSLAFFPYFCKYLNLQAAQVPALQCIESIVNKKMDAQKKYEIIQKLNLITFIQNFTFEAFDMLSDVPKTMASLIDSLAENLLDIELGNEFFIVFNCVLKCLNTIEPEVSSTVFGAVSKYIRAIKIKENQKQQIIISPEELKLLSSIRSILMIRAKLPNDFEHVGPENSEEEDQFYKYRAELADIFKNTLDVPGAKEMVLDELFSYFSTLNAHSQVEDIELPLFLIYHFAEKVQDIGALLKTPNRYTELISMIVKFPIPQHRIVIKMYLENIVRYSAYFDGAKFDEFQYALKYFLVNLRNPDKEVKKHVVYMLYRLAIKNPSLLISNTQQNNKIGNSAETNLILHVETILESISEAISSEFLEADSVNHLYKTIGMIIGFRKIDPQVQIQLFNRLCDMIISRASKESIIAFIEVLSGFTSKVHNEMVPKLKQTAEIVLSYVLQSEKSNDTISSTCLLLQKLIDTLELESGIYIKTGLEHLIEAVNMDTLESFFSVISNFCHKINTGYEVFIPLELLRKLVIQIINNIPMPTETISDLAQQAISVRRSLVKILIVLLAKLPQFFDFPEILSLINYIGAMSCNFIESSTPKLALNLINKFLETIAINAPNHEISKHIIVTAFEISIEILTRKKVNSITPDISQTTNELVNIHKSLYALFVKHGQEDQLSLNFQKFIAQDNVRDYIMWLEYMMKCDQKTSQTLFAKLKSVLISYIEANKITR</sequence>
<name>A0A1R2AUS7_9CILI</name>
<evidence type="ECO:0000313" key="12">
    <source>
        <dbReference type="Proteomes" id="UP000187209"/>
    </source>
</evidence>
<dbReference type="Gene3D" id="1.25.10.10">
    <property type="entry name" value="Leucine-rich Repeat Variant"/>
    <property type="match status" value="1"/>
</dbReference>
<keyword evidence="9" id="KW-0813">Transport</keyword>
<dbReference type="Pfam" id="PF08389">
    <property type="entry name" value="Xpo1"/>
    <property type="match status" value="1"/>
</dbReference>
<feature type="domain" description="Exportin-1/Importin-beta-like" evidence="10">
    <location>
        <begin position="106"/>
        <end position="247"/>
    </location>
</feature>
<dbReference type="InterPro" id="IPR013598">
    <property type="entry name" value="Exportin-1/Importin-b-like"/>
</dbReference>
<evidence type="ECO:0000256" key="8">
    <source>
        <dbReference type="ARBA" id="ARBA00032199"/>
    </source>
</evidence>
<gene>
    <name evidence="11" type="ORF">SteCoe_34329</name>
</gene>
<keyword evidence="5 9" id="KW-0694">RNA-binding</keyword>
<dbReference type="SUPFAM" id="SSF48371">
    <property type="entry name" value="ARM repeat"/>
    <property type="match status" value="1"/>
</dbReference>
<comment type="caution">
    <text evidence="11">The sequence shown here is derived from an EMBL/GenBank/DDBJ whole genome shotgun (WGS) entry which is preliminary data.</text>
</comment>
<evidence type="ECO:0000256" key="7">
    <source>
        <dbReference type="ARBA" id="ARBA00029784"/>
    </source>
</evidence>
<organism evidence="11 12">
    <name type="scientific">Stentor coeruleus</name>
    <dbReference type="NCBI Taxonomy" id="5963"/>
    <lineage>
        <taxon>Eukaryota</taxon>
        <taxon>Sar</taxon>
        <taxon>Alveolata</taxon>
        <taxon>Ciliophora</taxon>
        <taxon>Postciliodesmatophora</taxon>
        <taxon>Heterotrichea</taxon>
        <taxon>Heterotrichida</taxon>
        <taxon>Stentoridae</taxon>
        <taxon>Stentor</taxon>
    </lineage>
</organism>
<dbReference type="PANTHER" id="PTHR15952">
    <property type="entry name" value="EXPORTIN-T/LOS1"/>
    <property type="match status" value="1"/>
</dbReference>
<keyword evidence="3 9" id="KW-0963">Cytoplasm</keyword>
<evidence type="ECO:0000256" key="6">
    <source>
        <dbReference type="ARBA" id="ARBA00023242"/>
    </source>
</evidence>
<dbReference type="InterPro" id="IPR016024">
    <property type="entry name" value="ARM-type_fold"/>
</dbReference>
<evidence type="ECO:0000256" key="1">
    <source>
        <dbReference type="ARBA" id="ARBA00004496"/>
    </source>
</evidence>
<dbReference type="GO" id="GO:0016363">
    <property type="term" value="C:nuclear matrix"/>
    <property type="evidence" value="ECO:0007669"/>
    <property type="project" value="TreeGrafter"/>
</dbReference>
<keyword evidence="12" id="KW-1185">Reference proteome</keyword>
<evidence type="ECO:0000256" key="3">
    <source>
        <dbReference type="ARBA" id="ARBA00022490"/>
    </source>
</evidence>
<dbReference type="PANTHER" id="PTHR15952:SF11">
    <property type="entry name" value="EXPORTIN-T"/>
    <property type="match status" value="1"/>
</dbReference>
<dbReference type="OrthoDB" id="26399at2759"/>
<dbReference type="GO" id="GO:0000049">
    <property type="term" value="F:tRNA binding"/>
    <property type="evidence" value="ECO:0007669"/>
    <property type="project" value="UniProtKB-UniRule"/>
</dbReference>
<reference evidence="11 12" key="1">
    <citation type="submission" date="2016-11" db="EMBL/GenBank/DDBJ databases">
        <title>The macronuclear genome of Stentor coeruleus: a giant cell with tiny introns.</title>
        <authorList>
            <person name="Slabodnick M."/>
            <person name="Ruby J.G."/>
            <person name="Reiff S.B."/>
            <person name="Swart E.C."/>
            <person name="Gosai S."/>
            <person name="Prabakaran S."/>
            <person name="Witkowska E."/>
            <person name="Larue G.E."/>
            <person name="Fisher S."/>
            <person name="Freeman R.M."/>
            <person name="Gunawardena J."/>
            <person name="Chu W."/>
            <person name="Stover N.A."/>
            <person name="Gregory B.D."/>
            <person name="Nowacki M."/>
            <person name="Derisi J."/>
            <person name="Roy S.W."/>
            <person name="Marshall W.F."/>
            <person name="Sood P."/>
        </authorList>
    </citation>
    <scope>NUCLEOTIDE SEQUENCE [LARGE SCALE GENOMIC DNA]</scope>
    <source>
        <strain evidence="11">WM001</strain>
    </source>
</reference>
<dbReference type="GO" id="GO:0005643">
    <property type="term" value="C:nuclear pore"/>
    <property type="evidence" value="ECO:0007669"/>
    <property type="project" value="TreeGrafter"/>
</dbReference>
<proteinExistence type="inferred from homology"/>
<dbReference type="GO" id="GO:0005737">
    <property type="term" value="C:cytoplasm"/>
    <property type="evidence" value="ECO:0007669"/>
    <property type="project" value="UniProtKB-SubCell"/>
</dbReference>
<comment type="subcellular location">
    <subcellularLocation>
        <location evidence="1 9">Cytoplasm</location>
    </subcellularLocation>
    <subcellularLocation>
        <location evidence="9">Nucleus</location>
    </subcellularLocation>
    <text evidence="9">Shuttles between the nucleus and the cytoplasm.</text>
</comment>
<dbReference type="InterPro" id="IPR040017">
    <property type="entry name" value="XPOT"/>
</dbReference>
<dbReference type="Proteomes" id="UP000187209">
    <property type="component" value="Unassembled WGS sequence"/>
</dbReference>
<comment type="similarity">
    <text evidence="9">Belongs to the exportin family.</text>
</comment>
<evidence type="ECO:0000256" key="4">
    <source>
        <dbReference type="ARBA" id="ARBA00022555"/>
    </source>
</evidence>
<dbReference type="GO" id="GO:0031267">
    <property type="term" value="F:small GTPase binding"/>
    <property type="evidence" value="ECO:0007669"/>
    <property type="project" value="InterPro"/>
</dbReference>
<dbReference type="InterPro" id="IPR011989">
    <property type="entry name" value="ARM-like"/>
</dbReference>
<keyword evidence="6 9" id="KW-0539">Nucleus</keyword>
<evidence type="ECO:0000256" key="9">
    <source>
        <dbReference type="RuleBase" id="RU366037"/>
    </source>
</evidence>
<protein>
    <recommendedName>
        <fullName evidence="2 9">Exportin-T</fullName>
    </recommendedName>
    <alternativeName>
        <fullName evidence="7 9">Exportin(tRNA)</fullName>
    </alternativeName>
    <alternativeName>
        <fullName evidence="8 9">tRNA exportin</fullName>
    </alternativeName>
</protein>
<dbReference type="EMBL" id="MPUH01001357">
    <property type="protein sequence ID" value="OMJ68276.1"/>
    <property type="molecule type" value="Genomic_DNA"/>
</dbReference>
<comment type="function">
    <text evidence="9">tRNA nucleus export receptor which facilitates tRNA translocation across the nuclear pore complex.</text>
</comment>
<dbReference type="AlphaFoldDB" id="A0A1R2AUS7"/>
<evidence type="ECO:0000256" key="5">
    <source>
        <dbReference type="ARBA" id="ARBA00022884"/>
    </source>
</evidence>
<evidence type="ECO:0000256" key="2">
    <source>
        <dbReference type="ARBA" id="ARBA00018928"/>
    </source>
</evidence>
<evidence type="ECO:0000259" key="10">
    <source>
        <dbReference type="Pfam" id="PF08389"/>
    </source>
</evidence>
<dbReference type="GO" id="GO:0071528">
    <property type="term" value="P:tRNA re-export from nucleus"/>
    <property type="evidence" value="ECO:0007669"/>
    <property type="project" value="UniProtKB-UniRule"/>
</dbReference>